<dbReference type="OrthoDB" id="6174294at2"/>
<feature type="compositionally biased region" description="Basic and acidic residues" evidence="2">
    <location>
        <begin position="12"/>
        <end position="24"/>
    </location>
</feature>
<feature type="domain" description="Tape measure protein N-terminal" evidence="4">
    <location>
        <begin position="91"/>
        <end position="281"/>
    </location>
</feature>
<dbReference type="Proteomes" id="UP000288983">
    <property type="component" value="Unassembled WGS sequence"/>
</dbReference>
<evidence type="ECO:0000313" key="5">
    <source>
        <dbReference type="EMBL" id="RWU21320.1"/>
    </source>
</evidence>
<dbReference type="InterPro" id="IPR006431">
    <property type="entry name" value="Phage_tape_meas_C"/>
</dbReference>
<dbReference type="Pfam" id="PF09718">
    <property type="entry name" value="Tape_meas_lam_C"/>
    <property type="match status" value="1"/>
</dbReference>
<evidence type="ECO:0000256" key="2">
    <source>
        <dbReference type="SAM" id="MobiDB-lite"/>
    </source>
</evidence>
<evidence type="ECO:0000313" key="6">
    <source>
        <dbReference type="Proteomes" id="UP000288983"/>
    </source>
</evidence>
<evidence type="ECO:0000256" key="1">
    <source>
        <dbReference type="SAM" id="Coils"/>
    </source>
</evidence>
<evidence type="ECO:0000259" key="3">
    <source>
        <dbReference type="Pfam" id="PF09718"/>
    </source>
</evidence>
<feature type="domain" description="Bacteriophage tail tape measure C-terminal" evidence="3">
    <location>
        <begin position="659"/>
        <end position="720"/>
    </location>
</feature>
<dbReference type="Pfam" id="PF20155">
    <property type="entry name" value="TMP_3"/>
    <property type="match status" value="1"/>
</dbReference>
<dbReference type="RefSeq" id="WP_128324923.1">
    <property type="nucleotide sequence ID" value="NZ_QJRG01000047.1"/>
</dbReference>
<feature type="region of interest" description="Disordered" evidence="2">
    <location>
        <begin position="1"/>
        <end position="64"/>
    </location>
</feature>
<organism evidence="5 6">
    <name type="scientific">Pseudomonas alkylphenolica</name>
    <dbReference type="NCBI Taxonomy" id="237609"/>
    <lineage>
        <taxon>Bacteria</taxon>
        <taxon>Pseudomonadati</taxon>
        <taxon>Pseudomonadota</taxon>
        <taxon>Gammaproteobacteria</taxon>
        <taxon>Pseudomonadales</taxon>
        <taxon>Pseudomonadaceae</taxon>
        <taxon>Pseudomonas</taxon>
    </lineage>
</organism>
<dbReference type="InterPro" id="IPR013491">
    <property type="entry name" value="Tape_meas_N"/>
</dbReference>
<comment type="caution">
    <text evidence="5">The sequence shown here is derived from an EMBL/GenBank/DDBJ whole genome shotgun (WGS) entry which is preliminary data.</text>
</comment>
<evidence type="ECO:0000259" key="4">
    <source>
        <dbReference type="Pfam" id="PF20155"/>
    </source>
</evidence>
<name>A0A443ZQF2_9PSED</name>
<accession>A0A443ZQF2</accession>
<gene>
    <name evidence="5" type="ORF">DM813_19225</name>
</gene>
<proteinExistence type="predicted"/>
<reference evidence="5 6" key="1">
    <citation type="submission" date="2018-06" db="EMBL/GenBank/DDBJ databases">
        <title>Bacteria isolated from soil of Wuhan.</title>
        <authorList>
            <person name="Wei X."/>
            <person name="Chunhua H."/>
        </authorList>
    </citation>
    <scope>NUCLEOTIDE SEQUENCE [LARGE SCALE GENOMIC DNA]</scope>
    <source>
        <strain evidence="6">xwS2</strain>
    </source>
</reference>
<dbReference type="NCBIfam" id="TIGR02675">
    <property type="entry name" value="tape_meas_nterm"/>
    <property type="match status" value="1"/>
</dbReference>
<feature type="coiled-coil region" evidence="1">
    <location>
        <begin position="599"/>
        <end position="626"/>
    </location>
</feature>
<protein>
    <submittedName>
        <fullName evidence="5">Phage tail protein</fullName>
    </submittedName>
</protein>
<dbReference type="EMBL" id="QJRG01000047">
    <property type="protein sequence ID" value="RWU21320.1"/>
    <property type="molecule type" value="Genomic_DNA"/>
</dbReference>
<dbReference type="AlphaFoldDB" id="A0A443ZQF2"/>
<sequence length="920" mass="96046">MSQESRLAVTIDSRDAQRDAKSMTKDLNAMEAAGNKVDPAMRKAGSSMEDMGQKASSSGAKVRSLEGQTGRLISTVSGLAAPLAAAFSAAKIAAAAEQYTNLTNRLRLVTEGSEQLAYAQQSVYDIAQNSRQSLETTAQVYQRIAQNGRQLGLSFEDVASVTETVAKTVALSGASAQAADAAMVQFGQALASGTLRGDELNSILEQTPALAQAIARGLGVTIGQLRSLGSEGKLTSAAIVEALQNQKDQVDQLSASLNLTVSQAMTAFNNALVATVGRLDEATGASSRLASGIASLAKAMDGFNSGEFLDFFRADKQTVAGLNNELSVTLAGIRDLQNARSRLKKGDEKDSVFFKFELYNRAEIDAEIAELEGKAGTIRTMVSRMGKASAGIGAQKPQGESPVTPVNAEYEKLLANLKKQATLQGQNTEAAKVRYAIETGELGKLLPEQEKLLLKYAEEKDAKVAAEKATKSAAAATAKAQAAAGKGIPEAMNTFARLYAQYDPAAEAARALTKEQLQLDLALSKGKISQDEYGKALAQASTNYAAAIKGAQGLTQAEEYRAQLEKQLSNQRTQYSLEAQGVGMGDLQSSRLQQRVQLEQQTNDRILQLRTELANATTEKQRQDLQAQIDLTNEYLPKQLEALQAGQAQMDQAMLNPINGWTAAVQNFGSQAMDVAGQTQSMFSSAFGSITTGLSDQIMNLNLSFQSLGELGKNVLREIVAGFVKMGVQMGLNAALAATLGTATAGTSIALAGTTAAAWAPAAALASLASFGGNSIPAAAALTSTTALATTLAAVPAFATGGYFSGAGTGTSDSNLAKLSDGEFIVNAAATRKNRALLEAINSGERVATTGTAAAGSGSGYGQMALTVNLIEDKSNPGQVTQTTNDDGENILQITVASIMGDTQVYQAISTKFGLQGVGS</sequence>
<keyword evidence="1" id="KW-0175">Coiled coil</keyword>